<evidence type="ECO:0000313" key="2">
    <source>
        <dbReference type="Proteomes" id="UP001634007"/>
    </source>
</evidence>
<sequence length="426" mass="46973">MDPIASFIESLKGAAKSGQEFVAGVLDRRDGSGRRRPIEILKRLQREAFSDIMKLRDRQDKVERVLSFYKVSKDSPFQEASTHVRGEVDVLGGLLRINNVEQKDYGAFPGAGIRTGIDTKFTFETTLREKDVLVAQFVAGQRGGEHVNGFPESPPLSLAKVFYRASLSDWFSVMAVPVGAQCRDVGVISSCFHQGKGLTEYPCSGPPLINHHSGSAIGLTVRKSNITASLGQCVSGLRRHIGSHGIEQLFSTFGQVVCQIPGKTKLSLLGLHEFHRLSNQHLSCGPLSVPISLLKQDRDRTSFGEFSSQTIRESTEGYTLSGSVAVMLESELDEDIRLGAWMEMKRSSPKHVEWAVSLSNDCNEELGWGLSLSGMSEGQSRWNRFQAESYINFNVGKKFNLRPGVVHVTDGKAGLTAFMVRSNWSF</sequence>
<keyword evidence="2" id="KW-1185">Reference proteome</keyword>
<dbReference type="Proteomes" id="UP001634007">
    <property type="component" value="Unassembled WGS sequence"/>
</dbReference>
<accession>A0ABD3K2Y3</accession>
<dbReference type="PANTHER" id="PTHR35097:SF1">
    <property type="entry name" value="GDSL ESTERASE_LIPASE"/>
    <property type="match status" value="1"/>
</dbReference>
<reference evidence="1 2" key="1">
    <citation type="submission" date="2024-11" db="EMBL/GenBank/DDBJ databases">
        <title>Chromosome-level genome assembly of Eucalyptus globulus Labill. provides insights into its genome evolution.</title>
        <authorList>
            <person name="Li X."/>
        </authorList>
    </citation>
    <scope>NUCLEOTIDE SEQUENCE [LARGE SCALE GENOMIC DNA]</scope>
    <source>
        <strain evidence="1">CL2024</strain>
        <tissue evidence="1">Fresh tender leaves</tissue>
    </source>
</reference>
<evidence type="ECO:0000313" key="1">
    <source>
        <dbReference type="EMBL" id="KAL3733257.1"/>
    </source>
</evidence>
<dbReference type="EMBL" id="JBJKBG010000006">
    <property type="protein sequence ID" value="KAL3733257.1"/>
    <property type="molecule type" value="Genomic_DNA"/>
</dbReference>
<proteinExistence type="predicted"/>
<organism evidence="1 2">
    <name type="scientific">Eucalyptus globulus</name>
    <name type="common">Tasmanian blue gum</name>
    <dbReference type="NCBI Taxonomy" id="34317"/>
    <lineage>
        <taxon>Eukaryota</taxon>
        <taxon>Viridiplantae</taxon>
        <taxon>Streptophyta</taxon>
        <taxon>Embryophyta</taxon>
        <taxon>Tracheophyta</taxon>
        <taxon>Spermatophyta</taxon>
        <taxon>Magnoliopsida</taxon>
        <taxon>eudicotyledons</taxon>
        <taxon>Gunneridae</taxon>
        <taxon>Pentapetalae</taxon>
        <taxon>rosids</taxon>
        <taxon>malvids</taxon>
        <taxon>Myrtales</taxon>
        <taxon>Myrtaceae</taxon>
        <taxon>Myrtoideae</taxon>
        <taxon>Eucalypteae</taxon>
        <taxon>Eucalyptus</taxon>
    </lineage>
</organism>
<comment type="caution">
    <text evidence="1">The sequence shown here is derived from an EMBL/GenBank/DDBJ whole genome shotgun (WGS) entry which is preliminary data.</text>
</comment>
<dbReference type="AlphaFoldDB" id="A0ABD3K2Y3"/>
<name>A0ABD3K2Y3_EUCGL</name>
<dbReference type="PANTHER" id="PTHR35097">
    <property type="entry name" value="GDSL ESTERASE/LIPASE"/>
    <property type="match status" value="1"/>
</dbReference>
<gene>
    <name evidence="1" type="ORF">ACJRO7_022735</name>
</gene>
<protein>
    <submittedName>
        <fullName evidence="1">Uncharacterized protein</fullName>
    </submittedName>
</protein>